<dbReference type="PROSITE" id="PS50110">
    <property type="entry name" value="RESPONSE_REGULATORY"/>
    <property type="match status" value="1"/>
</dbReference>
<dbReference type="FunFam" id="3.30.565.10:FF:000010">
    <property type="entry name" value="Sensor histidine kinase RcsC"/>
    <property type="match status" value="1"/>
</dbReference>
<feature type="transmembrane region" description="Helical" evidence="8">
    <location>
        <begin position="346"/>
        <end position="369"/>
    </location>
</feature>
<dbReference type="SUPFAM" id="SSF47384">
    <property type="entry name" value="Homodimeric domain of signal transducing histidine kinase"/>
    <property type="match status" value="1"/>
</dbReference>
<evidence type="ECO:0000313" key="11">
    <source>
        <dbReference type="EMBL" id="WNM18348.1"/>
    </source>
</evidence>
<dbReference type="AlphaFoldDB" id="A0AA96F2G2"/>
<dbReference type="SUPFAM" id="SSF52172">
    <property type="entry name" value="CheY-like"/>
    <property type="match status" value="1"/>
</dbReference>
<dbReference type="GO" id="GO:0009927">
    <property type="term" value="F:histidine phosphotransfer kinase activity"/>
    <property type="evidence" value="ECO:0007669"/>
    <property type="project" value="TreeGrafter"/>
</dbReference>
<keyword evidence="3 6" id="KW-0597">Phosphoprotein</keyword>
<evidence type="ECO:0000256" key="7">
    <source>
        <dbReference type="SAM" id="Coils"/>
    </source>
</evidence>
<dbReference type="PROSITE" id="PS50109">
    <property type="entry name" value="HIS_KIN"/>
    <property type="match status" value="1"/>
</dbReference>
<feature type="domain" description="Response regulatory" evidence="10">
    <location>
        <begin position="672"/>
        <end position="792"/>
    </location>
</feature>
<dbReference type="Pfam" id="PF07696">
    <property type="entry name" value="7TMR-DISMED2"/>
    <property type="match status" value="1"/>
</dbReference>
<sequence>MKNKTTSFMRSKYLWIITLLFLVNYNSFSQFLLKQNNASKEISIHSAAKYIDVGKKELTLEEVQKGTYKFLPMPKQNTDFGFTASNFWIKFELKNDSTDDINYFFETARPITDVAELYVIDKNNAVSKHISGDAIPFDERSVDLRKTIFKIHLEPKESKSYFLHIKSDGEQLSMPLVLHNAESLLEQSSFEQFVFGFFYGILIIAAILYLFFFFGMKDKTFFYYSMYVVFIGLLQFSVDGYFYKFITPQSGWFSLHSVIIFATIASFFLGRYAQVFLKIKNYSKSINNAFYVLYALDALLMIGLFVYPKTLEYSYPIANLLGLYLLTLIISSIVIIYNKTKTIDKFFAVGILFLISGFVVFILKNFSVLPHTFWTENGSKLGTGMEVIFLSLSMANLIRNLKNEREALQELALQRAEEMNELKSYFLSNISHELRTPLNAIMSLTDVIANETDASKVKSNCDIIKYSSQSLLSSVNDILDFSKIEKEELKLELAPFEPVKILEQIKNNAIETAKNKGINIKYTIENENPLNVNGDGTRFAQIANNIINNAIKFTPEGDVKIHLDWKKTSGNQIKLVLKVTDTGVGIPKEKMNSIFDSFSQESINNKRKFGGLGLGLFIVKNLADLHNGSVDIKSQQGLGTICTVELQYDLIASENKSVTIIPNEDYDLKGKRILVVEDNAMNQMVIKMITKKWLNTVVEFANNGEEGVDQLKNNPFDIVLMDLQMPVMDGYEATIAIRKGEAGENNKDIPIIAVTADVMETTKERVFEIGMNKYLSKPVNKDTLYQNIKALV</sequence>
<evidence type="ECO:0000313" key="13">
    <source>
        <dbReference type="Proteomes" id="UP001304515"/>
    </source>
</evidence>
<proteinExistence type="predicted"/>
<dbReference type="Gene3D" id="3.40.50.2300">
    <property type="match status" value="1"/>
</dbReference>
<keyword evidence="8" id="KW-0812">Transmembrane</keyword>
<dbReference type="KEGG" id="fcj:RN605_03310"/>
<dbReference type="InterPro" id="IPR036890">
    <property type="entry name" value="HATPase_C_sf"/>
</dbReference>
<dbReference type="Pfam" id="PF02518">
    <property type="entry name" value="HATPase_c"/>
    <property type="match status" value="1"/>
</dbReference>
<dbReference type="InterPro" id="IPR001789">
    <property type="entry name" value="Sig_transdc_resp-reg_receiver"/>
</dbReference>
<dbReference type="InterPro" id="IPR003661">
    <property type="entry name" value="HisK_dim/P_dom"/>
</dbReference>
<keyword evidence="13" id="KW-1185">Reference proteome</keyword>
<evidence type="ECO:0000256" key="4">
    <source>
        <dbReference type="ARBA" id="ARBA00022679"/>
    </source>
</evidence>
<evidence type="ECO:0000259" key="10">
    <source>
        <dbReference type="PROSITE" id="PS50110"/>
    </source>
</evidence>
<feature type="transmembrane region" description="Helical" evidence="8">
    <location>
        <begin position="289"/>
        <end position="307"/>
    </location>
</feature>
<dbReference type="InterPro" id="IPR004358">
    <property type="entry name" value="Sig_transdc_His_kin-like_C"/>
</dbReference>
<dbReference type="GO" id="GO:0005886">
    <property type="term" value="C:plasma membrane"/>
    <property type="evidence" value="ECO:0007669"/>
    <property type="project" value="TreeGrafter"/>
</dbReference>
<evidence type="ECO:0000256" key="5">
    <source>
        <dbReference type="ARBA" id="ARBA00022777"/>
    </source>
</evidence>
<comment type="catalytic activity">
    <reaction evidence="1">
        <text>ATP + protein L-histidine = ADP + protein N-phospho-L-histidine.</text>
        <dbReference type="EC" id="2.7.13.3"/>
    </reaction>
</comment>
<protein>
    <recommendedName>
        <fullName evidence="2">histidine kinase</fullName>
        <ecNumber evidence="2">2.7.13.3</ecNumber>
    </recommendedName>
</protein>
<evidence type="ECO:0000256" key="2">
    <source>
        <dbReference type="ARBA" id="ARBA00012438"/>
    </source>
</evidence>
<feature type="domain" description="Histidine kinase" evidence="9">
    <location>
        <begin position="429"/>
        <end position="650"/>
    </location>
</feature>
<dbReference type="EMBL" id="CP134890">
    <property type="protein sequence ID" value="WNM22399.1"/>
    <property type="molecule type" value="Genomic_DNA"/>
</dbReference>
<dbReference type="SMART" id="SM00387">
    <property type="entry name" value="HATPase_c"/>
    <property type="match status" value="1"/>
</dbReference>
<keyword evidence="8" id="KW-0472">Membrane</keyword>
<dbReference type="SMART" id="SM00448">
    <property type="entry name" value="REC"/>
    <property type="match status" value="1"/>
</dbReference>
<evidence type="ECO:0000256" key="1">
    <source>
        <dbReference type="ARBA" id="ARBA00000085"/>
    </source>
</evidence>
<organism evidence="12 13">
    <name type="scientific">Flavobacterium capsici</name>
    <dbReference type="NCBI Taxonomy" id="3075618"/>
    <lineage>
        <taxon>Bacteria</taxon>
        <taxon>Pseudomonadati</taxon>
        <taxon>Bacteroidota</taxon>
        <taxon>Flavobacteriia</taxon>
        <taxon>Flavobacteriales</taxon>
        <taxon>Flavobacteriaceae</taxon>
        <taxon>Flavobacterium</taxon>
    </lineage>
</organism>
<keyword evidence="4" id="KW-0808">Transferase</keyword>
<dbReference type="InterPro" id="IPR011006">
    <property type="entry name" value="CheY-like_superfamily"/>
</dbReference>
<dbReference type="CDD" id="cd00082">
    <property type="entry name" value="HisKA"/>
    <property type="match status" value="1"/>
</dbReference>
<reference evidence="12 13" key="1">
    <citation type="submission" date="2023-09" db="EMBL/GenBank/DDBJ databases">
        <title>Flavobacterium sp. a novel bacteria isolate from Pepper rhizosphere.</title>
        <authorList>
            <person name="Peng Y."/>
            <person name="Lee J."/>
        </authorList>
    </citation>
    <scope>NUCLEOTIDE SEQUENCE [LARGE SCALE GENOMIC DNA]</scope>
    <source>
        <strain evidence="11">PMR2A8</strain>
        <strain evidence="12 13">PMTSA4</strain>
    </source>
</reference>
<dbReference type="InterPro" id="IPR003594">
    <property type="entry name" value="HATPase_dom"/>
</dbReference>
<keyword evidence="7" id="KW-0175">Coiled coil</keyword>
<feature type="transmembrane region" description="Helical" evidence="8">
    <location>
        <begin position="193"/>
        <end position="214"/>
    </location>
</feature>
<evidence type="ECO:0000256" key="3">
    <source>
        <dbReference type="ARBA" id="ARBA00022553"/>
    </source>
</evidence>
<dbReference type="SUPFAM" id="SSF55874">
    <property type="entry name" value="ATPase domain of HSP90 chaperone/DNA topoisomerase II/histidine kinase"/>
    <property type="match status" value="1"/>
</dbReference>
<dbReference type="EC" id="2.7.13.3" evidence="2"/>
<dbReference type="InterPro" id="IPR036097">
    <property type="entry name" value="HisK_dim/P_sf"/>
</dbReference>
<gene>
    <name evidence="12" type="ORF">RN605_03310</name>
    <name evidence="11" type="ORF">RN608_10010</name>
</gene>
<accession>A0AA96F2G2</accession>
<dbReference type="Pfam" id="PF00072">
    <property type="entry name" value="Response_reg"/>
    <property type="match status" value="1"/>
</dbReference>
<dbReference type="PRINTS" id="PR00344">
    <property type="entry name" value="BCTRLSENSOR"/>
</dbReference>
<evidence type="ECO:0000256" key="8">
    <source>
        <dbReference type="SAM" id="Phobius"/>
    </source>
</evidence>
<feature type="modified residue" description="4-aspartylphosphate" evidence="6">
    <location>
        <position position="722"/>
    </location>
</feature>
<dbReference type="GO" id="GO:0000155">
    <property type="term" value="F:phosphorelay sensor kinase activity"/>
    <property type="evidence" value="ECO:0007669"/>
    <property type="project" value="InterPro"/>
</dbReference>
<feature type="coiled-coil region" evidence="7">
    <location>
        <begin position="394"/>
        <end position="421"/>
    </location>
</feature>
<dbReference type="PANTHER" id="PTHR43047:SF72">
    <property type="entry name" value="OSMOSENSING HISTIDINE PROTEIN KINASE SLN1"/>
    <property type="match status" value="1"/>
</dbReference>
<dbReference type="Gene3D" id="3.30.565.10">
    <property type="entry name" value="Histidine kinase-like ATPase, C-terminal domain"/>
    <property type="match status" value="1"/>
</dbReference>
<dbReference type="RefSeq" id="WP_313322203.1">
    <property type="nucleotide sequence ID" value="NZ_CP134878.1"/>
</dbReference>
<evidence type="ECO:0000256" key="6">
    <source>
        <dbReference type="PROSITE-ProRule" id="PRU00169"/>
    </source>
</evidence>
<feature type="transmembrane region" description="Helical" evidence="8">
    <location>
        <begin position="313"/>
        <end position="337"/>
    </location>
</feature>
<dbReference type="InterPro" id="IPR011622">
    <property type="entry name" value="7TMR_DISM_rcpt_extracell_dom2"/>
</dbReference>
<evidence type="ECO:0000313" key="12">
    <source>
        <dbReference type="EMBL" id="WNM22399.1"/>
    </source>
</evidence>
<evidence type="ECO:0000259" key="9">
    <source>
        <dbReference type="PROSITE" id="PS50109"/>
    </source>
</evidence>
<dbReference type="Pfam" id="PF07695">
    <property type="entry name" value="7TMR-DISM_7TM"/>
    <property type="match status" value="1"/>
</dbReference>
<accession>A0AA96ETV0</accession>
<dbReference type="InterPro" id="IPR005467">
    <property type="entry name" value="His_kinase_dom"/>
</dbReference>
<dbReference type="PANTHER" id="PTHR43047">
    <property type="entry name" value="TWO-COMPONENT HISTIDINE PROTEIN KINASE"/>
    <property type="match status" value="1"/>
</dbReference>
<dbReference type="EMBL" id="CP134878">
    <property type="protein sequence ID" value="WNM18348.1"/>
    <property type="molecule type" value="Genomic_DNA"/>
</dbReference>
<feature type="transmembrane region" description="Helical" evidence="8">
    <location>
        <begin position="221"/>
        <end position="238"/>
    </location>
</feature>
<keyword evidence="5" id="KW-0418">Kinase</keyword>
<feature type="transmembrane region" description="Helical" evidence="8">
    <location>
        <begin position="250"/>
        <end position="269"/>
    </location>
</feature>
<keyword evidence="8" id="KW-1133">Transmembrane helix</keyword>
<dbReference type="InterPro" id="IPR011623">
    <property type="entry name" value="7TMR_DISM_rcpt_extracell_dom1"/>
</dbReference>
<dbReference type="Pfam" id="PF00512">
    <property type="entry name" value="HisKA"/>
    <property type="match status" value="1"/>
</dbReference>
<name>A0AA96F2G2_9FLAO</name>
<dbReference type="CDD" id="cd17546">
    <property type="entry name" value="REC_hyHK_CKI1_RcsC-like"/>
    <property type="match status" value="1"/>
</dbReference>
<dbReference type="Proteomes" id="UP001304515">
    <property type="component" value="Chromosome"/>
</dbReference>
<dbReference type="Gene3D" id="1.10.287.130">
    <property type="match status" value="1"/>
</dbReference>
<dbReference type="Gene3D" id="2.60.40.2380">
    <property type="match status" value="1"/>
</dbReference>
<dbReference type="SMART" id="SM00388">
    <property type="entry name" value="HisKA"/>
    <property type="match status" value="1"/>
</dbReference>